<dbReference type="InterPro" id="IPR005490">
    <property type="entry name" value="LD_TPept_cat_dom"/>
</dbReference>
<proteinExistence type="inferred from homology"/>
<feature type="chain" id="PRO_5011729078" evidence="8">
    <location>
        <begin position="23"/>
        <end position="345"/>
    </location>
</feature>
<keyword evidence="6 7" id="KW-0961">Cell wall biogenesis/degradation</keyword>
<dbReference type="EMBL" id="FMTS01000004">
    <property type="protein sequence ID" value="SCW67849.1"/>
    <property type="molecule type" value="Genomic_DNA"/>
</dbReference>
<dbReference type="CDD" id="cd16913">
    <property type="entry name" value="YkuD_like"/>
    <property type="match status" value="1"/>
</dbReference>
<evidence type="ECO:0000256" key="3">
    <source>
        <dbReference type="ARBA" id="ARBA00022679"/>
    </source>
</evidence>
<protein>
    <submittedName>
        <fullName evidence="10">L,D-transpeptidase catalytic domain</fullName>
    </submittedName>
</protein>
<dbReference type="RefSeq" id="WP_090648757.1">
    <property type="nucleotide sequence ID" value="NZ_CBCRYE010000002.1"/>
</dbReference>
<evidence type="ECO:0000313" key="10">
    <source>
        <dbReference type="EMBL" id="SCW67849.1"/>
    </source>
</evidence>
<dbReference type="GO" id="GO:0071972">
    <property type="term" value="F:peptidoglycan L,D-transpeptidase activity"/>
    <property type="evidence" value="ECO:0007669"/>
    <property type="project" value="TreeGrafter"/>
</dbReference>
<keyword evidence="5 7" id="KW-0573">Peptidoglycan synthesis</keyword>
<accession>A0A1G4SHR7</accession>
<keyword evidence="4 7" id="KW-0133">Cell shape</keyword>
<feature type="domain" description="L,D-TPase catalytic" evidence="9">
    <location>
        <begin position="57"/>
        <end position="166"/>
    </location>
</feature>
<reference evidence="11" key="1">
    <citation type="submission" date="2016-10" db="EMBL/GenBank/DDBJ databases">
        <authorList>
            <person name="Varghese N."/>
            <person name="Submissions S."/>
        </authorList>
    </citation>
    <scope>NUCLEOTIDE SEQUENCE [LARGE SCALE GENOMIC DNA]</scope>
    <source>
        <strain evidence="11">CGMCC 1.3431</strain>
    </source>
</reference>
<dbReference type="InterPro" id="IPR016915">
    <property type="entry name" value="UCP029342"/>
</dbReference>
<dbReference type="GO" id="GO:0016740">
    <property type="term" value="F:transferase activity"/>
    <property type="evidence" value="ECO:0007669"/>
    <property type="project" value="UniProtKB-KW"/>
</dbReference>
<evidence type="ECO:0000256" key="7">
    <source>
        <dbReference type="PROSITE-ProRule" id="PRU01373"/>
    </source>
</evidence>
<evidence type="ECO:0000256" key="1">
    <source>
        <dbReference type="ARBA" id="ARBA00004752"/>
    </source>
</evidence>
<feature type="active site" description="Proton donor/acceptor" evidence="7">
    <location>
        <position position="129"/>
    </location>
</feature>
<dbReference type="NCBIfam" id="NF004785">
    <property type="entry name" value="PRK06132.1-2"/>
    <property type="match status" value="1"/>
</dbReference>
<feature type="signal peptide" evidence="8">
    <location>
        <begin position="1"/>
        <end position="22"/>
    </location>
</feature>
<evidence type="ECO:0000256" key="2">
    <source>
        <dbReference type="ARBA" id="ARBA00005992"/>
    </source>
</evidence>
<dbReference type="InterPro" id="IPR050979">
    <property type="entry name" value="LD-transpeptidase"/>
</dbReference>
<dbReference type="PROSITE" id="PS52029">
    <property type="entry name" value="LD_TPASE"/>
    <property type="match status" value="1"/>
</dbReference>
<keyword evidence="8" id="KW-0732">Signal</keyword>
<dbReference type="STRING" id="260084.SAMN02927928_2645"/>
<dbReference type="Pfam" id="PF03734">
    <property type="entry name" value="YkuD"/>
    <property type="match status" value="1"/>
</dbReference>
<dbReference type="Gene3D" id="2.40.440.10">
    <property type="entry name" value="L,D-transpeptidase catalytic domain-like"/>
    <property type="match status" value="1"/>
</dbReference>
<dbReference type="SUPFAM" id="SSF141523">
    <property type="entry name" value="L,D-transpeptidase catalytic domain-like"/>
    <property type="match status" value="1"/>
</dbReference>
<dbReference type="GO" id="GO:0005576">
    <property type="term" value="C:extracellular region"/>
    <property type="evidence" value="ECO:0007669"/>
    <property type="project" value="TreeGrafter"/>
</dbReference>
<dbReference type="PIRSF" id="PIRSF029342">
    <property type="entry name" value="UCP029342_ErfK/YbiS/YcfS/YnhG"/>
    <property type="match status" value="1"/>
</dbReference>
<dbReference type="InterPro" id="IPR038063">
    <property type="entry name" value="Transpep_catalytic_dom"/>
</dbReference>
<evidence type="ECO:0000259" key="9">
    <source>
        <dbReference type="PROSITE" id="PS52029"/>
    </source>
</evidence>
<gene>
    <name evidence="10" type="ORF">SAMN02927928_2645</name>
</gene>
<keyword evidence="11" id="KW-1185">Reference proteome</keyword>
<dbReference type="GO" id="GO:0071555">
    <property type="term" value="P:cell wall organization"/>
    <property type="evidence" value="ECO:0007669"/>
    <property type="project" value="UniProtKB-UniRule"/>
</dbReference>
<feature type="active site" description="Nucleophile" evidence="7">
    <location>
        <position position="142"/>
    </location>
</feature>
<dbReference type="PANTHER" id="PTHR30582:SF2">
    <property type="entry name" value="L,D-TRANSPEPTIDASE YCIB-RELATED"/>
    <property type="match status" value="1"/>
</dbReference>
<evidence type="ECO:0000256" key="5">
    <source>
        <dbReference type="ARBA" id="ARBA00022984"/>
    </source>
</evidence>
<name>A0A1G4SHR7_9CAUL</name>
<dbReference type="AlphaFoldDB" id="A0A1G4SHR7"/>
<sequence>MKLFSALGLSVLMLGMSGQGLAETAKKSSSIELAYAAQALKPGEWVWAPEIAPTGPVMIYVDLSRQIATIYRNGVRIGVTTISSGKDGHETPTGVFTILQKDIDHHSNLYDDAPMPFMQRLTWSGVALHAGNLPGYPASHGCIRLPYALAEKLFTITSLGITVIVNEVDSVPMRMTGGDLLLPVDAVGAALPSEGALPVSADYEWHPERAPQGPVTIIISQADNRIIVMRSGVEIGRARISMPARDFESHVLTLTITKSGERQWIFASLPGREDEAGKPLDSAISNEVQIPKPFADALSAILKTGDTVFVTPAVSNLETTGEVLTIMEGDLPTGDQIPPGLRIQK</sequence>
<dbReference type="OrthoDB" id="463216at2"/>
<organism evidence="10 11">
    <name type="scientific">Asticcacaulis taihuensis</name>
    <dbReference type="NCBI Taxonomy" id="260084"/>
    <lineage>
        <taxon>Bacteria</taxon>
        <taxon>Pseudomonadati</taxon>
        <taxon>Pseudomonadota</taxon>
        <taxon>Alphaproteobacteria</taxon>
        <taxon>Caulobacterales</taxon>
        <taxon>Caulobacteraceae</taxon>
        <taxon>Asticcacaulis</taxon>
    </lineage>
</organism>
<comment type="similarity">
    <text evidence="2">Belongs to the YkuD family.</text>
</comment>
<dbReference type="PANTHER" id="PTHR30582">
    <property type="entry name" value="L,D-TRANSPEPTIDASE"/>
    <property type="match status" value="1"/>
</dbReference>
<keyword evidence="3" id="KW-0808">Transferase</keyword>
<dbReference type="UniPathway" id="UPA00219"/>
<evidence type="ECO:0000313" key="11">
    <source>
        <dbReference type="Proteomes" id="UP000199150"/>
    </source>
</evidence>
<evidence type="ECO:0000256" key="4">
    <source>
        <dbReference type="ARBA" id="ARBA00022960"/>
    </source>
</evidence>
<evidence type="ECO:0000256" key="8">
    <source>
        <dbReference type="SAM" id="SignalP"/>
    </source>
</evidence>
<comment type="pathway">
    <text evidence="1 7">Cell wall biogenesis; peptidoglycan biosynthesis.</text>
</comment>
<evidence type="ECO:0000256" key="6">
    <source>
        <dbReference type="ARBA" id="ARBA00023316"/>
    </source>
</evidence>
<dbReference type="GO" id="GO:0008360">
    <property type="term" value="P:regulation of cell shape"/>
    <property type="evidence" value="ECO:0007669"/>
    <property type="project" value="UniProtKB-UniRule"/>
</dbReference>
<dbReference type="Proteomes" id="UP000199150">
    <property type="component" value="Unassembled WGS sequence"/>
</dbReference>
<dbReference type="GO" id="GO:0018104">
    <property type="term" value="P:peptidoglycan-protein cross-linking"/>
    <property type="evidence" value="ECO:0007669"/>
    <property type="project" value="TreeGrafter"/>
</dbReference>